<dbReference type="InterPro" id="IPR013736">
    <property type="entry name" value="Xaa-Pro_dipept_C"/>
</dbReference>
<dbReference type="NCBIfam" id="TIGR00976">
    <property type="entry name" value="CocE_NonD"/>
    <property type="match status" value="1"/>
</dbReference>
<dbReference type="PANTHER" id="PTHR43056">
    <property type="entry name" value="PEPTIDASE S9 PROLYL OLIGOPEPTIDASE"/>
    <property type="match status" value="1"/>
</dbReference>
<dbReference type="EMBL" id="MLIQ01000017">
    <property type="protein sequence ID" value="OHU54196.1"/>
    <property type="molecule type" value="Genomic_DNA"/>
</dbReference>
<dbReference type="InterPro" id="IPR008979">
    <property type="entry name" value="Galactose-bd-like_sf"/>
</dbReference>
<dbReference type="AlphaFoldDB" id="A0A1S1LMW5"/>
<dbReference type="InterPro" id="IPR029058">
    <property type="entry name" value="AB_hydrolase_fold"/>
</dbReference>
<evidence type="ECO:0000313" key="4">
    <source>
        <dbReference type="Proteomes" id="UP000180043"/>
    </source>
</evidence>
<keyword evidence="1" id="KW-0378">Hydrolase</keyword>
<dbReference type="GO" id="GO:0008239">
    <property type="term" value="F:dipeptidyl-peptidase activity"/>
    <property type="evidence" value="ECO:0007669"/>
    <property type="project" value="InterPro"/>
</dbReference>
<feature type="domain" description="Xaa-Pro dipeptidyl-peptidase C-terminal" evidence="2">
    <location>
        <begin position="312"/>
        <end position="541"/>
    </location>
</feature>
<name>A0A1S1LMW5_MYCCH</name>
<dbReference type="InterPro" id="IPR000383">
    <property type="entry name" value="Xaa-Pro-like_dom"/>
</dbReference>
<dbReference type="Pfam" id="PF08530">
    <property type="entry name" value="PepX_C"/>
    <property type="match status" value="1"/>
</dbReference>
<dbReference type="Pfam" id="PF02129">
    <property type="entry name" value="Peptidase_S15"/>
    <property type="match status" value="1"/>
</dbReference>
<dbReference type="SMART" id="SM00939">
    <property type="entry name" value="PepX_C"/>
    <property type="match status" value="1"/>
</dbReference>
<dbReference type="RefSeq" id="WP_070940534.1">
    <property type="nucleotide sequence ID" value="NZ_JAAOOU010000001.1"/>
</dbReference>
<gene>
    <name evidence="3" type="ORF">BKG82_18155</name>
</gene>
<evidence type="ECO:0000259" key="2">
    <source>
        <dbReference type="SMART" id="SM00939"/>
    </source>
</evidence>
<protein>
    <submittedName>
        <fullName evidence="3">Peptidase S15</fullName>
    </submittedName>
</protein>
<comment type="caution">
    <text evidence="3">The sequence shown here is derived from an EMBL/GenBank/DDBJ whole genome shotgun (WGS) entry which is preliminary data.</text>
</comment>
<accession>A0A1S1LMW5</accession>
<organism evidence="3 4">
    <name type="scientific">Mycobacteroides chelonae</name>
    <name type="common">Mycobacterium chelonae</name>
    <dbReference type="NCBI Taxonomy" id="1774"/>
    <lineage>
        <taxon>Bacteria</taxon>
        <taxon>Bacillati</taxon>
        <taxon>Actinomycetota</taxon>
        <taxon>Actinomycetes</taxon>
        <taxon>Mycobacteriales</taxon>
        <taxon>Mycobacteriaceae</taxon>
        <taxon>Mycobacteroides</taxon>
    </lineage>
</organism>
<dbReference type="SUPFAM" id="SSF53474">
    <property type="entry name" value="alpha/beta-Hydrolases"/>
    <property type="match status" value="1"/>
</dbReference>
<sequence length="548" mass="60178">MLGELALTWTGRLSAPVLEKLLDLPEPQFTQIQTRRDIPVRMPDGVKLATDHFRPPGQDPLPAVIFRTPYDKQGIISQLWATLLARQGFQVVVQDTRGQFGSEGKFDAFRQERADGLATAAWVREQPWCDGTLATAGPSYLGHTQWAVAPYIEPPLAAMCPAITTSNFTELFYPGGSFNLHNLLTWSAAVGSPEIPQAVRLLRANAHGKRVRRAMDHLPLADADNVAIGKPEPFWRTVTDHNDDEYWDEINHTAQLATLGTPVSMVTGWWDLLLVGQLRDYEELQKADCPRRITIGSWDHAKSIKTAIADSFSWLAAHLHGDASSMHRAPVRVYLQKAGQWLDFDHWPPKSSTPTPLYLQADHGLDWQAPQGDSAVDTFTYDPKDPTPVVGGPLLDARVSGQRDNASIESRSDVLVFTTAPLTKDFDLVGPVSASVYATTDSGQGDLFVRLCDVDRKGVSRNVTDGIVKLDGAAESPVQVTMHPTGYRFARGHRLRVQVSGGAFPNHARNTGSGEPLATASRIVPIHFEIRHDEGHPSAVTLPVLDAS</sequence>
<dbReference type="Gene3D" id="2.60.120.260">
    <property type="entry name" value="Galactose-binding domain-like"/>
    <property type="match status" value="1"/>
</dbReference>
<dbReference type="PANTHER" id="PTHR43056:SF10">
    <property type="entry name" value="COCE_NOND FAMILY, PUTATIVE (AFU_ORTHOLOGUE AFUA_7G00600)-RELATED"/>
    <property type="match status" value="1"/>
</dbReference>
<dbReference type="Gene3D" id="3.40.50.1820">
    <property type="entry name" value="alpha/beta hydrolase"/>
    <property type="match status" value="1"/>
</dbReference>
<dbReference type="Gene3D" id="1.10.3020.10">
    <property type="entry name" value="alpha-amino acid ester hydrolase ( Helical cap domain)"/>
    <property type="match status" value="1"/>
</dbReference>
<evidence type="ECO:0000313" key="3">
    <source>
        <dbReference type="EMBL" id="OHU54196.1"/>
    </source>
</evidence>
<reference evidence="3 4" key="1">
    <citation type="submission" date="2016-10" db="EMBL/GenBank/DDBJ databases">
        <title>Evaluation of Human, Veterinary and Environmental Mycobacterium chelonae Isolates by Core Genome Phylogenomic Analysis, Targeted Gene Comparison, and Anti-microbial Susceptibility Patterns: A Tale of Mistaken Identities.</title>
        <authorList>
            <person name="Fogelson S.B."/>
            <person name="Camus A.C."/>
            <person name="Lorenz W."/>
            <person name="Vasireddy R."/>
            <person name="Vasireddy S."/>
            <person name="Smith T."/>
            <person name="Brown-Elliott B.A."/>
            <person name="Wallace R.J.Jr."/>
            <person name="Hasan N.A."/>
            <person name="Reischl U."/>
            <person name="Sanchez S."/>
        </authorList>
    </citation>
    <scope>NUCLEOTIDE SEQUENCE [LARGE SCALE GENOMIC DNA]</scope>
    <source>
        <strain evidence="3 4">15515</strain>
    </source>
</reference>
<dbReference type="InterPro" id="IPR050585">
    <property type="entry name" value="Xaa-Pro_dipeptidyl-ppase/CocE"/>
</dbReference>
<proteinExistence type="predicted"/>
<evidence type="ECO:0000256" key="1">
    <source>
        <dbReference type="ARBA" id="ARBA00022801"/>
    </source>
</evidence>
<dbReference type="InterPro" id="IPR005674">
    <property type="entry name" value="CocE/Ser_esterase"/>
</dbReference>
<dbReference type="SUPFAM" id="SSF49785">
    <property type="entry name" value="Galactose-binding domain-like"/>
    <property type="match status" value="1"/>
</dbReference>
<dbReference type="Proteomes" id="UP000180043">
    <property type="component" value="Unassembled WGS sequence"/>
</dbReference>